<evidence type="ECO:0000256" key="4">
    <source>
        <dbReference type="ARBA" id="ARBA00059599"/>
    </source>
</evidence>
<gene>
    <name evidence="5" type="primary">atpB</name>
    <name evidence="9" type="ORF">ABC977_13545</name>
</gene>
<protein>
    <recommendedName>
        <fullName evidence="5">V-type ATP synthase beta chain</fullName>
    </recommendedName>
    <alternativeName>
        <fullName evidence="5">V-ATPase subunit B</fullName>
    </alternativeName>
</protein>
<comment type="similarity">
    <text evidence="3">Belongs to the ATPase alpha/beta chains family. T3SS ATPase subfamily.</text>
</comment>
<dbReference type="CDD" id="cd18118">
    <property type="entry name" value="ATP-synt_V_A-type_beta_N"/>
    <property type="match status" value="1"/>
</dbReference>
<dbReference type="EMBL" id="JBDKXB010000021">
    <property type="protein sequence ID" value="MEY6433427.1"/>
    <property type="molecule type" value="Genomic_DNA"/>
</dbReference>
<evidence type="ECO:0000313" key="9">
    <source>
        <dbReference type="EMBL" id="MEY6433427.1"/>
    </source>
</evidence>
<name>A0ABV4BFX2_9GAMM</name>
<accession>A0ABV4BFX2</accession>
<dbReference type="InterPro" id="IPR027417">
    <property type="entry name" value="P-loop_NTPase"/>
</dbReference>
<feature type="domain" description="ATPase F1/V1/A1 complex alpha/beta subunit N-terminal" evidence="7">
    <location>
        <begin position="15"/>
        <end position="77"/>
    </location>
</feature>
<feature type="domain" description="ATP synthase A/B type C-terminal" evidence="8">
    <location>
        <begin position="361"/>
        <end position="456"/>
    </location>
</feature>
<evidence type="ECO:0000313" key="10">
    <source>
        <dbReference type="Proteomes" id="UP001564408"/>
    </source>
</evidence>
<proteinExistence type="inferred from homology"/>
<dbReference type="InterPro" id="IPR055190">
    <property type="entry name" value="ATP-synt_VA_C"/>
</dbReference>
<evidence type="ECO:0000256" key="5">
    <source>
        <dbReference type="HAMAP-Rule" id="MF_00310"/>
    </source>
</evidence>
<dbReference type="SUPFAM" id="SSF52540">
    <property type="entry name" value="P-loop containing nucleoside triphosphate hydrolases"/>
    <property type="match status" value="1"/>
</dbReference>
<organism evidence="9 10">
    <name type="scientific">Thioalkalicoccus limnaeus</name>
    <dbReference type="NCBI Taxonomy" id="120681"/>
    <lineage>
        <taxon>Bacteria</taxon>
        <taxon>Pseudomonadati</taxon>
        <taxon>Pseudomonadota</taxon>
        <taxon>Gammaproteobacteria</taxon>
        <taxon>Chromatiales</taxon>
        <taxon>Chromatiaceae</taxon>
        <taxon>Thioalkalicoccus</taxon>
    </lineage>
</organism>
<comment type="caution">
    <text evidence="9">The sequence shown here is derived from an EMBL/GenBank/DDBJ whole genome shotgun (WGS) entry which is preliminary data.</text>
</comment>
<dbReference type="Proteomes" id="UP001564408">
    <property type="component" value="Unassembled WGS sequence"/>
</dbReference>
<evidence type="ECO:0000259" key="7">
    <source>
        <dbReference type="Pfam" id="PF02874"/>
    </source>
</evidence>
<dbReference type="Gene3D" id="3.40.50.12240">
    <property type="match status" value="1"/>
</dbReference>
<dbReference type="HAMAP" id="MF_00310">
    <property type="entry name" value="ATP_synth_B_arch"/>
    <property type="match status" value="1"/>
</dbReference>
<comment type="function">
    <text evidence="4 5">Produces ATP from ADP in the presence of a proton gradient across the membrane. The V-type beta chain is a regulatory subunit.</text>
</comment>
<keyword evidence="1 5" id="KW-0813">Transport</keyword>
<dbReference type="NCBIfam" id="NF003235">
    <property type="entry name" value="PRK04196.1"/>
    <property type="match status" value="1"/>
</dbReference>
<evidence type="ECO:0000259" key="8">
    <source>
        <dbReference type="Pfam" id="PF22919"/>
    </source>
</evidence>
<dbReference type="InterPro" id="IPR000194">
    <property type="entry name" value="ATPase_F1/V1/A1_a/bsu_nucl-bd"/>
</dbReference>
<keyword evidence="5" id="KW-0375">Hydrogen ion transport</keyword>
<evidence type="ECO:0000256" key="2">
    <source>
        <dbReference type="ARBA" id="ARBA00023065"/>
    </source>
</evidence>
<evidence type="ECO:0000256" key="3">
    <source>
        <dbReference type="ARBA" id="ARBA00024342"/>
    </source>
</evidence>
<keyword evidence="2 5" id="KW-0406">Ion transport</keyword>
<evidence type="ECO:0000256" key="1">
    <source>
        <dbReference type="ARBA" id="ARBA00022448"/>
    </source>
</evidence>
<sequence>MYARLIGEDIAERAEGPLLFLRRQVDVGLNEAVEVEGADGRVRLGRIAALDEALVTIEMLDDTAGLALAGTRVRFLGEPLRFDVGPGLLGRIFNGVGQPIDGGPPLAAARAMRVDGLAIKPSARLAPAEYLETGFTAIDLMNSLVRGQKLPLFSGGGLPHDRIAVDIACRARLPGGRDGGEGFAIVFAGIGIPHDSAEYFRAEMERSGALARTVLFLNLASDASAQRLLTPRFALTAAEYLAFTEGKHVLVILTDLTNYCEALREVSASRGEVPSRKGYPGYMYSDLATLYERAGRLRGRPGSVTQMPVLTMPNDDITHPIPDLTGYITEGQIVLDRDLHRRDIYPPIRVLPSLSRLMKDGTGRGLTHADHPALAAQLYAAYAQAQQTRLLASVVGEDGLASVDRHYLAFGEVFERDLLHQTEGRSLEQGMAAGWQALRTLPRGELHRLSDAQIQAHLED</sequence>
<dbReference type="RefSeq" id="WP_369667810.1">
    <property type="nucleotide sequence ID" value="NZ_JBDKXB010000021.1"/>
</dbReference>
<dbReference type="InterPro" id="IPR022879">
    <property type="entry name" value="V-ATPase_su_B/beta"/>
</dbReference>
<keyword evidence="5" id="KW-0066">ATP synthesis</keyword>
<dbReference type="Pfam" id="PF00006">
    <property type="entry name" value="ATP-synt_ab"/>
    <property type="match status" value="1"/>
</dbReference>
<feature type="domain" description="ATPase F1/V1/A1 complex alpha/beta subunit nucleotide-binding" evidence="6">
    <location>
        <begin position="134"/>
        <end position="355"/>
    </location>
</feature>
<dbReference type="Pfam" id="PF02874">
    <property type="entry name" value="ATP-synt_ab_N"/>
    <property type="match status" value="1"/>
</dbReference>
<dbReference type="CDD" id="cd01135">
    <property type="entry name" value="V_A-ATPase_B"/>
    <property type="match status" value="1"/>
</dbReference>
<dbReference type="Pfam" id="PF22919">
    <property type="entry name" value="ATP-synt_VA_C"/>
    <property type="match status" value="1"/>
</dbReference>
<reference evidence="9 10" key="1">
    <citation type="submission" date="2024-05" db="EMBL/GenBank/DDBJ databases">
        <title>Genome Sequence and Characterization of the New Strain Purple Sulfur Bacterium of Genus Thioalkalicoccus.</title>
        <authorList>
            <person name="Bryantseva I.A."/>
            <person name="Kyndt J.A."/>
            <person name="Imhoff J.F."/>
        </authorList>
    </citation>
    <scope>NUCLEOTIDE SEQUENCE [LARGE SCALE GENOMIC DNA]</scope>
    <source>
        <strain evidence="9 10">Um2</strain>
    </source>
</reference>
<dbReference type="PANTHER" id="PTHR43389">
    <property type="entry name" value="V-TYPE PROTON ATPASE SUBUNIT B"/>
    <property type="match status" value="1"/>
</dbReference>
<dbReference type="PANTHER" id="PTHR43389:SF4">
    <property type="entry name" value="V-TYPE PROTON ATPASE SUBUNIT B"/>
    <property type="match status" value="1"/>
</dbReference>
<dbReference type="InterPro" id="IPR004100">
    <property type="entry name" value="ATPase_F1/V1/A1_a/bsu_N"/>
</dbReference>
<evidence type="ECO:0000259" key="6">
    <source>
        <dbReference type="Pfam" id="PF00006"/>
    </source>
</evidence>
<keyword evidence="10" id="KW-1185">Reference proteome</keyword>